<protein>
    <submittedName>
        <fullName evidence="2">Uncharacterized protein</fullName>
    </submittedName>
</protein>
<feature type="compositionally biased region" description="Acidic residues" evidence="1">
    <location>
        <begin position="102"/>
        <end position="123"/>
    </location>
</feature>
<evidence type="ECO:0000256" key="1">
    <source>
        <dbReference type="SAM" id="MobiDB-lite"/>
    </source>
</evidence>
<feature type="compositionally biased region" description="Polar residues" evidence="1">
    <location>
        <begin position="17"/>
        <end position="26"/>
    </location>
</feature>
<feature type="compositionally biased region" description="Acidic residues" evidence="1">
    <location>
        <begin position="50"/>
        <end position="59"/>
    </location>
</feature>
<reference evidence="2 3" key="1">
    <citation type="submission" date="2014-04" db="EMBL/GenBank/DDBJ databases">
        <authorList>
            <consortium name="DOE Joint Genome Institute"/>
            <person name="Kuo A."/>
            <person name="Girlanda M."/>
            <person name="Perotto S."/>
            <person name="Kohler A."/>
            <person name="Nagy L.G."/>
            <person name="Floudas D."/>
            <person name="Copeland A."/>
            <person name="Barry K.W."/>
            <person name="Cichocki N."/>
            <person name="Veneault-Fourrey C."/>
            <person name="LaButti K."/>
            <person name="Lindquist E.A."/>
            <person name="Lipzen A."/>
            <person name="Lundell T."/>
            <person name="Morin E."/>
            <person name="Murat C."/>
            <person name="Sun H."/>
            <person name="Tunlid A."/>
            <person name="Henrissat B."/>
            <person name="Grigoriev I.V."/>
            <person name="Hibbett D.S."/>
            <person name="Martin F."/>
            <person name="Nordberg H.P."/>
            <person name="Cantor M.N."/>
            <person name="Hua S.X."/>
        </authorList>
    </citation>
    <scope>NUCLEOTIDE SEQUENCE [LARGE SCALE GENOMIC DNA]</scope>
    <source>
        <strain evidence="2 3">MUT 4182</strain>
    </source>
</reference>
<name>A0A0C3QME0_9AGAM</name>
<reference evidence="3" key="2">
    <citation type="submission" date="2015-01" db="EMBL/GenBank/DDBJ databases">
        <title>Evolutionary Origins and Diversification of the Mycorrhizal Mutualists.</title>
        <authorList>
            <consortium name="DOE Joint Genome Institute"/>
            <consortium name="Mycorrhizal Genomics Consortium"/>
            <person name="Kohler A."/>
            <person name="Kuo A."/>
            <person name="Nagy L.G."/>
            <person name="Floudas D."/>
            <person name="Copeland A."/>
            <person name="Barry K.W."/>
            <person name="Cichocki N."/>
            <person name="Veneault-Fourrey C."/>
            <person name="LaButti K."/>
            <person name="Lindquist E.A."/>
            <person name="Lipzen A."/>
            <person name="Lundell T."/>
            <person name="Morin E."/>
            <person name="Murat C."/>
            <person name="Riley R."/>
            <person name="Ohm R."/>
            <person name="Sun H."/>
            <person name="Tunlid A."/>
            <person name="Henrissat B."/>
            <person name="Grigoriev I.V."/>
            <person name="Hibbett D.S."/>
            <person name="Martin F."/>
        </authorList>
    </citation>
    <scope>NUCLEOTIDE SEQUENCE [LARGE SCALE GENOMIC DNA]</scope>
    <source>
        <strain evidence="3">MUT 4182</strain>
    </source>
</reference>
<dbReference type="AlphaFoldDB" id="A0A0C3QME0"/>
<gene>
    <name evidence="2" type="ORF">M407DRAFT_185394</name>
</gene>
<dbReference type="EMBL" id="KN823000">
    <property type="protein sequence ID" value="KIO27999.1"/>
    <property type="molecule type" value="Genomic_DNA"/>
</dbReference>
<feature type="region of interest" description="Disordered" evidence="1">
    <location>
        <begin position="1"/>
        <end position="125"/>
    </location>
</feature>
<dbReference type="OrthoDB" id="3231960at2759"/>
<sequence>MSGAAASNDPFRARSTYYPTQPSRNNYSSSYGSSSYSTPSWQQTSALLDENTDDADDDVSPTSERFSLRGWRKKSSAVDCSDDAWDAEKSRRVLRRRRRDLEELEEDDDEDVARESEGNDAEDCAPTCTEALKQSWQGFLLRYKLGTHRLKRRMFPRKPEVSTSPYSMEEKYILGGT</sequence>
<dbReference type="Proteomes" id="UP000054248">
    <property type="component" value="Unassembled WGS sequence"/>
</dbReference>
<evidence type="ECO:0000313" key="3">
    <source>
        <dbReference type="Proteomes" id="UP000054248"/>
    </source>
</evidence>
<dbReference type="HOGENOM" id="CLU_1518969_0_0_1"/>
<proteinExistence type="predicted"/>
<keyword evidence="3" id="KW-1185">Reference proteome</keyword>
<feature type="compositionally biased region" description="Low complexity" evidence="1">
    <location>
        <begin position="27"/>
        <end position="37"/>
    </location>
</feature>
<evidence type="ECO:0000313" key="2">
    <source>
        <dbReference type="EMBL" id="KIO27999.1"/>
    </source>
</evidence>
<organism evidence="2 3">
    <name type="scientific">Tulasnella calospora MUT 4182</name>
    <dbReference type="NCBI Taxonomy" id="1051891"/>
    <lineage>
        <taxon>Eukaryota</taxon>
        <taxon>Fungi</taxon>
        <taxon>Dikarya</taxon>
        <taxon>Basidiomycota</taxon>
        <taxon>Agaricomycotina</taxon>
        <taxon>Agaricomycetes</taxon>
        <taxon>Cantharellales</taxon>
        <taxon>Tulasnellaceae</taxon>
        <taxon>Tulasnella</taxon>
    </lineage>
</organism>
<accession>A0A0C3QME0</accession>